<sequence length="53" mass="5318">MGGMASGEQDGNAKSDVARALGGRMHSAAILAEAGAGHPHPAVMTGIHLTRRP</sequence>
<name>A0A375IAA9_9BURK</name>
<dbReference type="EMBL" id="LT991976">
    <property type="protein sequence ID" value="SPK71716.1"/>
    <property type="molecule type" value="Genomic_DNA"/>
</dbReference>
<dbReference type="Proteomes" id="UP000255505">
    <property type="component" value="Chromosome I"/>
</dbReference>
<reference evidence="2 3" key="1">
    <citation type="submission" date="2018-01" db="EMBL/GenBank/DDBJ databases">
        <authorList>
            <person name="Gaut B.S."/>
            <person name="Morton B.R."/>
            <person name="Clegg M.T."/>
            <person name="Duvall M.R."/>
        </authorList>
    </citation>
    <scope>NUCLEOTIDE SEQUENCE [LARGE SCALE GENOMIC DNA]</scope>
    <source>
        <strain evidence="2">Cupriavidus taiwanensis LMG 19425</strain>
    </source>
</reference>
<gene>
    <name evidence="2" type="ORF">CT19425_40156</name>
</gene>
<organism evidence="2 3">
    <name type="scientific">Cupriavidus taiwanensis</name>
    <dbReference type="NCBI Taxonomy" id="164546"/>
    <lineage>
        <taxon>Bacteria</taxon>
        <taxon>Pseudomonadati</taxon>
        <taxon>Pseudomonadota</taxon>
        <taxon>Betaproteobacteria</taxon>
        <taxon>Burkholderiales</taxon>
        <taxon>Burkholderiaceae</taxon>
        <taxon>Cupriavidus</taxon>
    </lineage>
</organism>
<dbReference type="AlphaFoldDB" id="A0A375IAA9"/>
<evidence type="ECO:0000256" key="1">
    <source>
        <dbReference type="SAM" id="MobiDB-lite"/>
    </source>
</evidence>
<proteinExistence type="predicted"/>
<evidence type="ECO:0000313" key="2">
    <source>
        <dbReference type="EMBL" id="SPK71716.1"/>
    </source>
</evidence>
<protein>
    <submittedName>
        <fullName evidence="2">Uncharacterized protein</fullName>
    </submittedName>
</protein>
<evidence type="ECO:0000313" key="3">
    <source>
        <dbReference type="Proteomes" id="UP000255505"/>
    </source>
</evidence>
<accession>A0A375IAA9</accession>
<feature type="region of interest" description="Disordered" evidence="1">
    <location>
        <begin position="32"/>
        <end position="53"/>
    </location>
</feature>